<dbReference type="Pfam" id="PF00646">
    <property type="entry name" value="F-box"/>
    <property type="match status" value="1"/>
</dbReference>
<sequence>MECLPQELVSNILTRLSAKELSKCKCVCKPWLDLTTNPHFITNHYVVYNNQEKHHLLVLRIPSFKPYISVFSWNTNEPKGLVSSQILKPPYECDSKYWTVIMGPCNGIFCLRGYQNNVMMNPSLRQFMSLPQSHFTVSDEVDVVEHYDIWFDDSHDDEDENDGYLTARLYSLNSNSWRNIDAPPYYPLPCDSWSTSTIYTFVRNCCHWWDVVVDKSGNTGDWVLAFDMVNELFRKIEVPKVQYSLSECYKTLVPFNESDTIGLIVYPRGLLDKCFDVWVMKDHWDEGSWIKKYSVGPVPVIYKLVGFYGSNQFLWKDRNKRLVLYEPENENRKYLQFNEKGDSMRTARYMESLVSLKRGNESSRQCFSCSFVPGALLIHVHGKSYFTSKEK</sequence>
<dbReference type="Proteomes" id="UP000002051">
    <property type="component" value="Unassembled WGS sequence"/>
</dbReference>
<reference evidence="3" key="3">
    <citation type="submission" date="2015-04" db="UniProtKB">
        <authorList>
            <consortium name="EnsemblPlants"/>
        </authorList>
    </citation>
    <scope>IDENTIFICATION</scope>
    <source>
        <strain evidence="3">cv. Jemalong A17</strain>
    </source>
</reference>
<dbReference type="PROSITE" id="PS50181">
    <property type="entry name" value="FBOX"/>
    <property type="match status" value="1"/>
</dbReference>
<dbReference type="NCBIfam" id="TIGR01640">
    <property type="entry name" value="F_box_assoc_1"/>
    <property type="match status" value="1"/>
</dbReference>
<evidence type="ECO:0000259" key="1">
    <source>
        <dbReference type="PROSITE" id="PS50181"/>
    </source>
</evidence>
<protein>
    <submittedName>
        <fullName evidence="2">F-box protein interaction domain protein</fullName>
    </submittedName>
</protein>
<evidence type="ECO:0000313" key="4">
    <source>
        <dbReference type="Proteomes" id="UP000002051"/>
    </source>
</evidence>
<name>A0A072VJV9_MEDTR</name>
<dbReference type="InterPro" id="IPR006527">
    <property type="entry name" value="F-box-assoc_dom_typ1"/>
</dbReference>
<dbReference type="InterPro" id="IPR017451">
    <property type="entry name" value="F-box-assoc_interact_dom"/>
</dbReference>
<proteinExistence type="predicted"/>
<dbReference type="Pfam" id="PF07734">
    <property type="entry name" value="FBA_1"/>
    <property type="match status" value="1"/>
</dbReference>
<dbReference type="AlphaFoldDB" id="A0A072VJV9"/>
<organism evidence="2 4">
    <name type="scientific">Medicago truncatula</name>
    <name type="common">Barrel medic</name>
    <name type="synonym">Medicago tribuloides</name>
    <dbReference type="NCBI Taxonomy" id="3880"/>
    <lineage>
        <taxon>Eukaryota</taxon>
        <taxon>Viridiplantae</taxon>
        <taxon>Streptophyta</taxon>
        <taxon>Embryophyta</taxon>
        <taxon>Tracheophyta</taxon>
        <taxon>Spermatophyta</taxon>
        <taxon>Magnoliopsida</taxon>
        <taxon>eudicotyledons</taxon>
        <taxon>Gunneridae</taxon>
        <taxon>Pentapetalae</taxon>
        <taxon>rosids</taxon>
        <taxon>fabids</taxon>
        <taxon>Fabales</taxon>
        <taxon>Fabaceae</taxon>
        <taxon>Papilionoideae</taxon>
        <taxon>50 kb inversion clade</taxon>
        <taxon>NPAAA clade</taxon>
        <taxon>Hologalegina</taxon>
        <taxon>IRL clade</taxon>
        <taxon>Trifolieae</taxon>
        <taxon>Medicago</taxon>
    </lineage>
</organism>
<dbReference type="InterPro" id="IPR036047">
    <property type="entry name" value="F-box-like_dom_sf"/>
</dbReference>
<dbReference type="SUPFAM" id="SSF81383">
    <property type="entry name" value="F-box domain"/>
    <property type="match status" value="1"/>
</dbReference>
<dbReference type="EnsemblPlants" id="KEH42112">
    <property type="protein sequence ID" value="KEH42112"/>
    <property type="gene ID" value="MTR_1g061330"/>
</dbReference>
<dbReference type="PANTHER" id="PTHR31672:SF13">
    <property type="entry name" value="F-BOX PROTEIN CPR30-LIKE"/>
    <property type="match status" value="1"/>
</dbReference>
<evidence type="ECO:0000313" key="2">
    <source>
        <dbReference type="EMBL" id="KEH42112.1"/>
    </source>
</evidence>
<keyword evidence="4" id="KW-1185">Reference proteome</keyword>
<dbReference type="HOGENOM" id="CLU_027176_1_2_1"/>
<feature type="domain" description="F-box" evidence="1">
    <location>
        <begin position="1"/>
        <end position="48"/>
    </location>
</feature>
<reference evidence="2 4" key="2">
    <citation type="journal article" date="2014" name="BMC Genomics">
        <title>An improved genome release (version Mt4.0) for the model legume Medicago truncatula.</title>
        <authorList>
            <person name="Tang H."/>
            <person name="Krishnakumar V."/>
            <person name="Bidwell S."/>
            <person name="Rosen B."/>
            <person name="Chan A."/>
            <person name="Zhou S."/>
            <person name="Gentzbittel L."/>
            <person name="Childs K.L."/>
            <person name="Yandell M."/>
            <person name="Gundlach H."/>
            <person name="Mayer K.F."/>
            <person name="Schwartz D.C."/>
            <person name="Town C.D."/>
        </authorList>
    </citation>
    <scope>GENOME REANNOTATION</scope>
    <source>
        <strain evidence="2">A17</strain>
        <strain evidence="3 4">cv. Jemalong A17</strain>
    </source>
</reference>
<dbReference type="PANTHER" id="PTHR31672">
    <property type="entry name" value="BNACNNG10540D PROTEIN"/>
    <property type="match status" value="1"/>
</dbReference>
<dbReference type="InterPro" id="IPR001810">
    <property type="entry name" value="F-box_dom"/>
</dbReference>
<dbReference type="SMART" id="SM00256">
    <property type="entry name" value="FBOX"/>
    <property type="match status" value="1"/>
</dbReference>
<dbReference type="CDD" id="cd22157">
    <property type="entry name" value="F-box_AtFBW1-like"/>
    <property type="match status" value="1"/>
</dbReference>
<dbReference type="STRING" id="3880.A0A072VJV9"/>
<reference evidence="2 4" key="1">
    <citation type="journal article" date="2011" name="Nature">
        <title>The Medicago genome provides insight into the evolution of rhizobial symbioses.</title>
        <authorList>
            <person name="Young N.D."/>
            <person name="Debelle F."/>
            <person name="Oldroyd G.E."/>
            <person name="Geurts R."/>
            <person name="Cannon S.B."/>
            <person name="Udvardi M.K."/>
            <person name="Benedito V.A."/>
            <person name="Mayer K.F."/>
            <person name="Gouzy J."/>
            <person name="Schoof H."/>
            <person name="Van de Peer Y."/>
            <person name="Proost S."/>
            <person name="Cook D.R."/>
            <person name="Meyers B.C."/>
            <person name="Spannagl M."/>
            <person name="Cheung F."/>
            <person name="De Mita S."/>
            <person name="Krishnakumar V."/>
            <person name="Gundlach H."/>
            <person name="Zhou S."/>
            <person name="Mudge J."/>
            <person name="Bharti A.K."/>
            <person name="Murray J.D."/>
            <person name="Naoumkina M.A."/>
            <person name="Rosen B."/>
            <person name="Silverstein K.A."/>
            <person name="Tang H."/>
            <person name="Rombauts S."/>
            <person name="Zhao P.X."/>
            <person name="Zhou P."/>
            <person name="Barbe V."/>
            <person name="Bardou P."/>
            <person name="Bechner M."/>
            <person name="Bellec A."/>
            <person name="Berger A."/>
            <person name="Berges H."/>
            <person name="Bidwell S."/>
            <person name="Bisseling T."/>
            <person name="Choisne N."/>
            <person name="Couloux A."/>
            <person name="Denny R."/>
            <person name="Deshpande S."/>
            <person name="Dai X."/>
            <person name="Doyle J.J."/>
            <person name="Dudez A.M."/>
            <person name="Farmer A.D."/>
            <person name="Fouteau S."/>
            <person name="Franken C."/>
            <person name="Gibelin C."/>
            <person name="Gish J."/>
            <person name="Goldstein S."/>
            <person name="Gonzalez A.J."/>
            <person name="Green P.J."/>
            <person name="Hallab A."/>
            <person name="Hartog M."/>
            <person name="Hua A."/>
            <person name="Humphray S.J."/>
            <person name="Jeong D.H."/>
            <person name="Jing Y."/>
            <person name="Jocker A."/>
            <person name="Kenton S.M."/>
            <person name="Kim D.J."/>
            <person name="Klee K."/>
            <person name="Lai H."/>
            <person name="Lang C."/>
            <person name="Lin S."/>
            <person name="Macmil S.L."/>
            <person name="Magdelenat G."/>
            <person name="Matthews L."/>
            <person name="McCorrison J."/>
            <person name="Monaghan E.L."/>
            <person name="Mun J.H."/>
            <person name="Najar F.Z."/>
            <person name="Nicholson C."/>
            <person name="Noirot C."/>
            <person name="O'Bleness M."/>
            <person name="Paule C.R."/>
            <person name="Poulain J."/>
            <person name="Prion F."/>
            <person name="Qin B."/>
            <person name="Qu C."/>
            <person name="Retzel E.F."/>
            <person name="Riddle C."/>
            <person name="Sallet E."/>
            <person name="Samain S."/>
            <person name="Samson N."/>
            <person name="Sanders I."/>
            <person name="Saurat O."/>
            <person name="Scarpelli C."/>
            <person name="Schiex T."/>
            <person name="Segurens B."/>
            <person name="Severin A.J."/>
            <person name="Sherrier D.J."/>
            <person name="Shi R."/>
            <person name="Sims S."/>
            <person name="Singer S.R."/>
            <person name="Sinharoy S."/>
            <person name="Sterck L."/>
            <person name="Viollet A."/>
            <person name="Wang B.B."/>
            <person name="Wang K."/>
            <person name="Wang M."/>
            <person name="Wang X."/>
            <person name="Warfsmann J."/>
            <person name="Weissenbach J."/>
            <person name="White D.D."/>
            <person name="White J.D."/>
            <person name="Wiley G.B."/>
            <person name="Wincker P."/>
            <person name="Xing Y."/>
            <person name="Yang L."/>
            <person name="Yao Z."/>
            <person name="Ying F."/>
            <person name="Zhai J."/>
            <person name="Zhou L."/>
            <person name="Zuber A."/>
            <person name="Denarie J."/>
            <person name="Dixon R.A."/>
            <person name="May G.D."/>
            <person name="Schwartz D.C."/>
            <person name="Rogers J."/>
            <person name="Quetier F."/>
            <person name="Town C.D."/>
            <person name="Roe B.A."/>
        </authorList>
    </citation>
    <scope>NUCLEOTIDE SEQUENCE [LARGE SCALE GENOMIC DNA]</scope>
    <source>
        <strain evidence="2">A17</strain>
        <strain evidence="3 4">cv. Jemalong A17</strain>
    </source>
</reference>
<evidence type="ECO:0000313" key="3">
    <source>
        <dbReference type="EnsemblPlants" id="KEH42112"/>
    </source>
</evidence>
<dbReference type="Gene3D" id="1.20.1280.50">
    <property type="match status" value="1"/>
</dbReference>
<accession>A0A072VJV9</accession>
<dbReference type="EMBL" id="CM001217">
    <property type="protein sequence ID" value="KEH42112.1"/>
    <property type="molecule type" value="Genomic_DNA"/>
</dbReference>
<dbReference type="InterPro" id="IPR050796">
    <property type="entry name" value="SCF_F-box_component"/>
</dbReference>
<gene>
    <name evidence="2" type="ordered locus">MTR_1g061330</name>
</gene>